<dbReference type="GO" id="GO:0003677">
    <property type="term" value="F:DNA binding"/>
    <property type="evidence" value="ECO:0007669"/>
    <property type="project" value="UniProtKB-KW"/>
</dbReference>
<dbReference type="GO" id="GO:0006352">
    <property type="term" value="P:DNA-templated transcription initiation"/>
    <property type="evidence" value="ECO:0007669"/>
    <property type="project" value="InterPro"/>
</dbReference>
<evidence type="ECO:0000313" key="6">
    <source>
        <dbReference type="EMBL" id="SEM80736.1"/>
    </source>
</evidence>
<keyword evidence="4" id="KW-0804">Transcription</keyword>
<dbReference type="Gene3D" id="1.10.1740.10">
    <property type="match status" value="1"/>
</dbReference>
<accession>A0A1H8BDA7</accession>
<organism evidence="6 7">
    <name type="scientific">Nitrosomonas marina</name>
    <dbReference type="NCBI Taxonomy" id="917"/>
    <lineage>
        <taxon>Bacteria</taxon>
        <taxon>Pseudomonadati</taxon>
        <taxon>Pseudomonadota</taxon>
        <taxon>Betaproteobacteria</taxon>
        <taxon>Nitrosomonadales</taxon>
        <taxon>Nitrosomonadaceae</taxon>
        <taxon>Nitrosomonas</taxon>
    </lineage>
</organism>
<reference evidence="6 7" key="1">
    <citation type="submission" date="2016-10" db="EMBL/GenBank/DDBJ databases">
        <authorList>
            <person name="de Groot N.N."/>
        </authorList>
    </citation>
    <scope>NUCLEOTIDE SEQUENCE [LARGE SCALE GENOMIC DNA]</scope>
    <source>
        <strain evidence="6 7">Nm22</strain>
    </source>
</reference>
<dbReference type="Pfam" id="PF04542">
    <property type="entry name" value="Sigma70_r2"/>
    <property type="match status" value="1"/>
</dbReference>
<protein>
    <submittedName>
        <fullName evidence="6">RNA polymerase sigma-70 factor, ECF subfamily</fullName>
    </submittedName>
</protein>
<evidence type="ECO:0000256" key="4">
    <source>
        <dbReference type="ARBA" id="ARBA00023163"/>
    </source>
</evidence>
<dbReference type="SUPFAM" id="SSF88946">
    <property type="entry name" value="Sigma2 domain of RNA polymerase sigma factors"/>
    <property type="match status" value="1"/>
</dbReference>
<keyword evidence="2" id="KW-0731">Sigma factor</keyword>
<evidence type="ECO:0000256" key="3">
    <source>
        <dbReference type="ARBA" id="ARBA00023125"/>
    </source>
</evidence>
<keyword evidence="3" id="KW-0238">DNA-binding</keyword>
<dbReference type="AlphaFoldDB" id="A0A1H8BDA7"/>
<dbReference type="PANTHER" id="PTHR43133">
    <property type="entry name" value="RNA POLYMERASE ECF-TYPE SIGMA FACTO"/>
    <property type="match status" value="1"/>
</dbReference>
<dbReference type="PANTHER" id="PTHR43133:SF8">
    <property type="entry name" value="RNA POLYMERASE SIGMA FACTOR HI_1459-RELATED"/>
    <property type="match status" value="1"/>
</dbReference>
<dbReference type="InterPro" id="IPR013325">
    <property type="entry name" value="RNA_pol_sigma_r2"/>
</dbReference>
<dbReference type="InterPro" id="IPR007627">
    <property type="entry name" value="RNA_pol_sigma70_r2"/>
</dbReference>
<evidence type="ECO:0000256" key="2">
    <source>
        <dbReference type="ARBA" id="ARBA00023082"/>
    </source>
</evidence>
<proteinExistence type="predicted"/>
<dbReference type="Proteomes" id="UP000199459">
    <property type="component" value="Unassembled WGS sequence"/>
</dbReference>
<evidence type="ECO:0000259" key="5">
    <source>
        <dbReference type="Pfam" id="PF04542"/>
    </source>
</evidence>
<dbReference type="GO" id="GO:0016987">
    <property type="term" value="F:sigma factor activity"/>
    <property type="evidence" value="ECO:0007669"/>
    <property type="project" value="UniProtKB-KW"/>
</dbReference>
<sequence length="87" mass="10338">MNDDLNPQTWLDAHGDYLYSYVFLKVKDRHVAEDLVQEMLLAALTANENFNNRSCVRTWLTGILKHKMVDYFRRQGRVIFSEKRCLD</sequence>
<dbReference type="EMBL" id="FOCP01000002">
    <property type="protein sequence ID" value="SEM80736.1"/>
    <property type="molecule type" value="Genomic_DNA"/>
</dbReference>
<dbReference type="RefSeq" id="WP_177167642.1">
    <property type="nucleotide sequence ID" value="NZ_FOCP01000002.1"/>
</dbReference>
<evidence type="ECO:0000313" key="7">
    <source>
        <dbReference type="Proteomes" id="UP000199459"/>
    </source>
</evidence>
<gene>
    <name evidence="6" type="ORF">SAMN05216325_102215</name>
</gene>
<keyword evidence="1" id="KW-0805">Transcription regulation</keyword>
<feature type="domain" description="RNA polymerase sigma-70 region 2" evidence="5">
    <location>
        <begin position="12"/>
        <end position="77"/>
    </location>
</feature>
<evidence type="ECO:0000256" key="1">
    <source>
        <dbReference type="ARBA" id="ARBA00023015"/>
    </source>
</evidence>
<dbReference type="InterPro" id="IPR039425">
    <property type="entry name" value="RNA_pol_sigma-70-like"/>
</dbReference>
<name>A0A1H8BDA7_9PROT</name>